<dbReference type="AlphaFoldDB" id="A0A3P1T4F8"/>
<sequence length="845" mass="91414">MTIDIPQIVVKAGNAKALVAQLRSLTDEERAEWASVMRTSLPVWRKAVQWWTLDRDEIPKISDPTRRKLLNQAVDAFDRHHRTSGRLLLVAVALGATPAQLVKLALPEGLTMLEREQATGHLADLMIERGTEWVEETMAGLLAQSSVAMAASSLISRLVIRLDLPVPHVAAHLGVWFGTMPTPGTRWQDHFLAACATPDTFWNRPERDEHIARIREAATELRRTEPTNDDALLDALLSVIERGERPGPQREALAWIEGLDLDPTTQPERMLGALDVANNQVAAAFTRILLGMDPDGDTLTRIALAILPRKEKGLKRDVLKRLASLESPSAELMEHIADLSRSTDTTTAKLASTLCESWGSAPAQDSGTRGLWQEPSLPDPEPFPGLETLVLDDPALAALVTEIEDDWAERAEVTEHALAQLVATAHARGPEVVVTACQAAEFDPSPILGHLPRLLARLGDGTIVPGTEPAPARSPEGPLVFLAAQRARDVLHRLGEIPSLLSTPSTARHEVTADDFRARLTQYLDADTPLEPTDVAIALTRIRPGADLTGCDAPIRGCEMRLAEVIDLWASTTPEPAEPVLRPTGTRGEEGLHVVGDAPGWHEALGLDTVWQHPYPCDTGYRNHHVADLAEVWPGPADDYLHAPAHDVVLRLMPQHLGRPAWRAMLRLRWAEIADSLTGIVSCIEVAPRVTEPVTTAALAVAATVAAKDRDRIAAPLLAAWDEGRLTADDLLAGWHSPAWELVNRARGRNPVDRSPAKITALLAVLAEAGGLALVWPLLVEIAEELAAAEKIPAATSTVLETVLALLPEVPHAIDLPNIAALAARKGSSKAITLARAVTEASAAR</sequence>
<dbReference type="RefSeq" id="WP_124845022.1">
    <property type="nucleotide sequence ID" value="NZ_RQZG01000011.1"/>
</dbReference>
<dbReference type="EMBL" id="RQZG01000011">
    <property type="protein sequence ID" value="RRD04392.1"/>
    <property type="molecule type" value="Genomic_DNA"/>
</dbReference>
<proteinExistence type="predicted"/>
<reference evidence="1 2" key="1">
    <citation type="submission" date="2018-11" db="EMBL/GenBank/DDBJ databases">
        <title>Genomes From Bacteria Associated with the Canine Oral Cavity: a Test Case for Automated Genome-Based Taxonomic Assignment.</title>
        <authorList>
            <person name="Coil D.A."/>
            <person name="Jospin G."/>
            <person name="Darling A.E."/>
            <person name="Wallis C."/>
            <person name="Davis I.J."/>
            <person name="Harris S."/>
            <person name="Eisen J.A."/>
            <person name="Holcombe L.J."/>
            <person name="O'Flynn C."/>
        </authorList>
    </citation>
    <scope>NUCLEOTIDE SEQUENCE [LARGE SCALE GENOMIC DNA]</scope>
    <source>
        <strain evidence="1 2">OH887_COT-365</strain>
    </source>
</reference>
<dbReference type="Proteomes" id="UP000280819">
    <property type="component" value="Unassembled WGS sequence"/>
</dbReference>
<dbReference type="OrthoDB" id="3245799at2"/>
<comment type="caution">
    <text evidence="1">The sequence shown here is derived from an EMBL/GenBank/DDBJ whole genome shotgun (WGS) entry which is preliminary data.</text>
</comment>
<gene>
    <name evidence="1" type="ORF">EII34_10020</name>
</gene>
<evidence type="ECO:0000313" key="1">
    <source>
        <dbReference type="EMBL" id="RRD04392.1"/>
    </source>
</evidence>
<evidence type="ECO:0000313" key="2">
    <source>
        <dbReference type="Proteomes" id="UP000280819"/>
    </source>
</evidence>
<organism evidence="1 2">
    <name type="scientific">Arachnia propionica</name>
    <dbReference type="NCBI Taxonomy" id="1750"/>
    <lineage>
        <taxon>Bacteria</taxon>
        <taxon>Bacillati</taxon>
        <taxon>Actinomycetota</taxon>
        <taxon>Actinomycetes</taxon>
        <taxon>Propionibacteriales</taxon>
        <taxon>Propionibacteriaceae</taxon>
        <taxon>Arachnia</taxon>
    </lineage>
</organism>
<name>A0A3P1T4F8_9ACTN</name>
<accession>A0A3P1T4F8</accession>
<protein>
    <submittedName>
        <fullName evidence="1">Uncharacterized protein</fullName>
    </submittedName>
</protein>